<dbReference type="SUPFAM" id="SSF52540">
    <property type="entry name" value="P-loop containing nucleoside triphosphate hydrolases"/>
    <property type="match status" value="1"/>
</dbReference>
<evidence type="ECO:0000256" key="4">
    <source>
        <dbReference type="ARBA" id="ARBA00022475"/>
    </source>
</evidence>
<dbReference type="PANTHER" id="PTHR43297">
    <property type="entry name" value="OLIGOPEPTIDE TRANSPORT ATP-BINDING PROTEIN APPD"/>
    <property type="match status" value="1"/>
</dbReference>
<feature type="domain" description="ABC transporter" evidence="8">
    <location>
        <begin position="15"/>
        <end position="263"/>
    </location>
</feature>
<dbReference type="Proteomes" id="UP000642070">
    <property type="component" value="Unassembled WGS sequence"/>
</dbReference>
<dbReference type="Gene3D" id="3.40.50.300">
    <property type="entry name" value="P-loop containing nucleotide triphosphate hydrolases"/>
    <property type="match status" value="1"/>
</dbReference>
<evidence type="ECO:0000313" key="9">
    <source>
        <dbReference type="EMBL" id="GGM45802.1"/>
    </source>
</evidence>
<dbReference type="GO" id="GO:0005524">
    <property type="term" value="F:ATP binding"/>
    <property type="evidence" value="ECO:0007669"/>
    <property type="project" value="UniProtKB-KW"/>
</dbReference>
<dbReference type="Pfam" id="PF00005">
    <property type="entry name" value="ABC_tran"/>
    <property type="match status" value="1"/>
</dbReference>
<reference evidence="9" key="1">
    <citation type="journal article" date="2014" name="Int. J. Syst. Evol. Microbiol.">
        <title>Complete genome sequence of Corynebacterium casei LMG S-19264T (=DSM 44701T), isolated from a smear-ripened cheese.</title>
        <authorList>
            <consortium name="US DOE Joint Genome Institute (JGI-PGF)"/>
            <person name="Walter F."/>
            <person name="Albersmeier A."/>
            <person name="Kalinowski J."/>
            <person name="Ruckert C."/>
        </authorList>
    </citation>
    <scope>NUCLEOTIDE SEQUENCE</scope>
    <source>
        <strain evidence="9">JCM 19831</strain>
    </source>
</reference>
<dbReference type="RefSeq" id="WP_190252774.1">
    <property type="nucleotide sequence ID" value="NZ_BMPI01000028.1"/>
</dbReference>
<keyword evidence="5" id="KW-0547">Nucleotide-binding</keyword>
<keyword evidence="3" id="KW-0813">Transport</keyword>
<keyword evidence="4" id="KW-1003">Cell membrane</keyword>
<proteinExistence type="inferred from homology"/>
<evidence type="ECO:0000256" key="5">
    <source>
        <dbReference type="ARBA" id="ARBA00022741"/>
    </source>
</evidence>
<protein>
    <submittedName>
        <fullName evidence="9">Dipeptide ABC transporter ATP-binding protein</fullName>
    </submittedName>
</protein>
<name>A0A917TZ98_9ACTN</name>
<dbReference type="NCBIfam" id="TIGR01727">
    <property type="entry name" value="oligo_HPY"/>
    <property type="match status" value="1"/>
</dbReference>
<comment type="caution">
    <text evidence="9">The sequence shown here is derived from an EMBL/GenBank/DDBJ whole genome shotgun (WGS) entry which is preliminary data.</text>
</comment>
<dbReference type="GO" id="GO:0005886">
    <property type="term" value="C:plasma membrane"/>
    <property type="evidence" value="ECO:0007669"/>
    <property type="project" value="UniProtKB-SubCell"/>
</dbReference>
<dbReference type="PROSITE" id="PS50893">
    <property type="entry name" value="ABC_TRANSPORTER_2"/>
    <property type="match status" value="1"/>
</dbReference>
<dbReference type="AlphaFoldDB" id="A0A917TZ98"/>
<keyword evidence="7" id="KW-0472">Membrane</keyword>
<evidence type="ECO:0000256" key="7">
    <source>
        <dbReference type="ARBA" id="ARBA00023136"/>
    </source>
</evidence>
<keyword evidence="10" id="KW-1185">Reference proteome</keyword>
<organism evidence="9 10">
    <name type="scientific">Dactylosporangium sucinum</name>
    <dbReference type="NCBI Taxonomy" id="1424081"/>
    <lineage>
        <taxon>Bacteria</taxon>
        <taxon>Bacillati</taxon>
        <taxon>Actinomycetota</taxon>
        <taxon>Actinomycetes</taxon>
        <taxon>Micromonosporales</taxon>
        <taxon>Micromonosporaceae</taxon>
        <taxon>Dactylosporangium</taxon>
    </lineage>
</organism>
<gene>
    <name evidence="9" type="primary">dppD</name>
    <name evidence="9" type="ORF">GCM10007977_054340</name>
</gene>
<evidence type="ECO:0000256" key="2">
    <source>
        <dbReference type="ARBA" id="ARBA00005417"/>
    </source>
</evidence>
<dbReference type="GO" id="GO:0015833">
    <property type="term" value="P:peptide transport"/>
    <property type="evidence" value="ECO:0007669"/>
    <property type="project" value="InterPro"/>
</dbReference>
<dbReference type="InterPro" id="IPR013563">
    <property type="entry name" value="Oligopep_ABC_C"/>
</dbReference>
<dbReference type="FunFam" id="3.40.50.300:FF:000016">
    <property type="entry name" value="Oligopeptide ABC transporter ATP-binding component"/>
    <property type="match status" value="1"/>
</dbReference>
<dbReference type="PANTHER" id="PTHR43297:SF2">
    <property type="entry name" value="DIPEPTIDE TRANSPORT ATP-BINDING PROTEIN DPPD"/>
    <property type="match status" value="1"/>
</dbReference>
<keyword evidence="6 9" id="KW-0067">ATP-binding</keyword>
<comment type="subcellular location">
    <subcellularLocation>
        <location evidence="1">Cell membrane</location>
        <topology evidence="1">Peripheral membrane protein</topology>
    </subcellularLocation>
</comment>
<reference evidence="9" key="2">
    <citation type="submission" date="2020-09" db="EMBL/GenBank/DDBJ databases">
        <authorList>
            <person name="Sun Q."/>
            <person name="Ohkuma M."/>
        </authorList>
    </citation>
    <scope>NUCLEOTIDE SEQUENCE</scope>
    <source>
        <strain evidence="9">JCM 19831</strain>
    </source>
</reference>
<comment type="similarity">
    <text evidence="2">Belongs to the ABC transporter superfamily.</text>
</comment>
<evidence type="ECO:0000256" key="3">
    <source>
        <dbReference type="ARBA" id="ARBA00022448"/>
    </source>
</evidence>
<dbReference type="GO" id="GO:0016887">
    <property type="term" value="F:ATP hydrolysis activity"/>
    <property type="evidence" value="ECO:0007669"/>
    <property type="project" value="InterPro"/>
</dbReference>
<accession>A0A917TZ98</accession>
<dbReference type="InterPro" id="IPR050388">
    <property type="entry name" value="ABC_Ni/Peptide_Import"/>
</dbReference>
<dbReference type="SMART" id="SM00382">
    <property type="entry name" value="AAA"/>
    <property type="match status" value="1"/>
</dbReference>
<evidence type="ECO:0000256" key="1">
    <source>
        <dbReference type="ARBA" id="ARBA00004202"/>
    </source>
</evidence>
<dbReference type="CDD" id="cd03257">
    <property type="entry name" value="ABC_NikE_OppD_transporters"/>
    <property type="match status" value="1"/>
</dbReference>
<dbReference type="EMBL" id="BMPI01000028">
    <property type="protein sequence ID" value="GGM45802.1"/>
    <property type="molecule type" value="Genomic_DNA"/>
</dbReference>
<evidence type="ECO:0000313" key="10">
    <source>
        <dbReference type="Proteomes" id="UP000642070"/>
    </source>
</evidence>
<dbReference type="InterPro" id="IPR027417">
    <property type="entry name" value="P-loop_NTPase"/>
</dbReference>
<dbReference type="Pfam" id="PF08352">
    <property type="entry name" value="oligo_HPY"/>
    <property type="match status" value="1"/>
</dbReference>
<evidence type="ECO:0000256" key="6">
    <source>
        <dbReference type="ARBA" id="ARBA00022840"/>
    </source>
</evidence>
<dbReference type="InterPro" id="IPR003439">
    <property type="entry name" value="ABC_transporter-like_ATP-bd"/>
</dbReference>
<sequence>MSTAEWTGPTVLDVSRLRTVYPASGEPLHAVRDVSLQIRAGEIVGLVGESGSGKSTVLKSVLGLIRPPGRVSAERLALDGRELAEMSAAELRRIRGGQISMIFQDPINSFNPAWSIGDQFKRVLRLHRPDLSPRQHEDEILRLLRAVGIDGRGKLSAYPFQFSQGQLQRIMIAVACASRDLKVLLADEPTTSLDVTIEAQVLELLRELRRQRGLALVLVTHDLSVVAELCDRVMVMYAGQIVEEASVDGLFATPQHPYTQQLLRSIPAFPHDGKRLYTMRGGVPKLTGEPVGCPFAPRCDSHLGRVCDDSPPRLLPVADGGRQVACHRHPAQSTEEAISR</sequence>
<dbReference type="InterPro" id="IPR003593">
    <property type="entry name" value="AAA+_ATPase"/>
</dbReference>
<evidence type="ECO:0000259" key="8">
    <source>
        <dbReference type="PROSITE" id="PS50893"/>
    </source>
</evidence>